<sequence>MRPRGREGRPLSRRGSNVRSSETRTERGANARTSGNRKSTPYRRIRTCESRPACVLPSAAAPACPVRDADTMPSHHMHLQRACARRERKGQSKGRGRRKRERSGRSGRTSAPSPRTHGCESSVPISRGRGLSWTPRFVKICCCCCRWLTCVRMSSAKRRRTHRSACSWPWGPSDLRSAATAACACHCRPGWLAGD</sequence>
<evidence type="ECO:0000256" key="1">
    <source>
        <dbReference type="SAM" id="MobiDB-lite"/>
    </source>
</evidence>
<protein>
    <submittedName>
        <fullName evidence="2">Uncharacterized protein</fullName>
    </submittedName>
</protein>
<feature type="compositionally biased region" description="Basic residues" evidence="1">
    <location>
        <begin position="86"/>
        <end position="102"/>
    </location>
</feature>
<organism evidence="2 3">
    <name type="scientific">Lentinus tigrinus ALCF2SS1-6</name>
    <dbReference type="NCBI Taxonomy" id="1328759"/>
    <lineage>
        <taxon>Eukaryota</taxon>
        <taxon>Fungi</taxon>
        <taxon>Dikarya</taxon>
        <taxon>Basidiomycota</taxon>
        <taxon>Agaricomycotina</taxon>
        <taxon>Agaricomycetes</taxon>
        <taxon>Polyporales</taxon>
        <taxon>Polyporaceae</taxon>
        <taxon>Lentinus</taxon>
    </lineage>
</organism>
<keyword evidence="3" id="KW-1185">Reference proteome</keyword>
<dbReference type="EMBL" id="ML122258">
    <property type="protein sequence ID" value="RPD62741.1"/>
    <property type="molecule type" value="Genomic_DNA"/>
</dbReference>
<dbReference type="Proteomes" id="UP000313359">
    <property type="component" value="Unassembled WGS sequence"/>
</dbReference>
<evidence type="ECO:0000313" key="3">
    <source>
        <dbReference type="Proteomes" id="UP000313359"/>
    </source>
</evidence>
<feature type="region of interest" description="Disordered" evidence="1">
    <location>
        <begin position="75"/>
        <end position="121"/>
    </location>
</feature>
<proteinExistence type="predicted"/>
<feature type="compositionally biased region" description="Basic and acidic residues" evidence="1">
    <location>
        <begin position="1"/>
        <end position="10"/>
    </location>
</feature>
<reference evidence="2" key="1">
    <citation type="journal article" date="2018" name="Genome Biol. Evol.">
        <title>Genomics and development of Lentinus tigrinus, a white-rot wood-decaying mushroom with dimorphic fruiting bodies.</title>
        <authorList>
            <person name="Wu B."/>
            <person name="Xu Z."/>
            <person name="Knudson A."/>
            <person name="Carlson A."/>
            <person name="Chen N."/>
            <person name="Kovaka S."/>
            <person name="LaButti K."/>
            <person name="Lipzen A."/>
            <person name="Pennachio C."/>
            <person name="Riley R."/>
            <person name="Schakwitz W."/>
            <person name="Umezawa K."/>
            <person name="Ohm R.A."/>
            <person name="Grigoriev I.V."/>
            <person name="Nagy L.G."/>
            <person name="Gibbons J."/>
            <person name="Hibbett D."/>
        </authorList>
    </citation>
    <scope>NUCLEOTIDE SEQUENCE [LARGE SCALE GENOMIC DNA]</scope>
    <source>
        <strain evidence="2">ALCF2SS1-6</strain>
    </source>
</reference>
<name>A0A5C2SGH9_9APHY</name>
<dbReference type="AlphaFoldDB" id="A0A5C2SGH9"/>
<feature type="region of interest" description="Disordered" evidence="1">
    <location>
        <begin position="1"/>
        <end position="44"/>
    </location>
</feature>
<accession>A0A5C2SGH9</accession>
<evidence type="ECO:0000313" key="2">
    <source>
        <dbReference type="EMBL" id="RPD62741.1"/>
    </source>
</evidence>
<gene>
    <name evidence="2" type="ORF">L227DRAFT_435402</name>
</gene>